<dbReference type="Proteomes" id="UP000247409">
    <property type="component" value="Unassembled WGS sequence"/>
</dbReference>
<dbReference type="STRING" id="448386.A0A2V3J3L1"/>
<accession>A0A2V3J3L1</accession>
<keyword evidence="2" id="KW-0597">Phosphoprotein</keyword>
<feature type="compositionally biased region" description="Acidic residues" evidence="4">
    <location>
        <begin position="27"/>
        <end position="49"/>
    </location>
</feature>
<feature type="compositionally biased region" description="Basic and acidic residues" evidence="4">
    <location>
        <begin position="604"/>
        <end position="618"/>
    </location>
</feature>
<dbReference type="GO" id="GO:0006364">
    <property type="term" value="P:rRNA processing"/>
    <property type="evidence" value="ECO:0007669"/>
    <property type="project" value="InterPro"/>
</dbReference>
<keyword evidence="6" id="KW-1185">Reference proteome</keyword>
<dbReference type="EMBL" id="NBIV01000018">
    <property type="protein sequence ID" value="PXF47970.1"/>
    <property type="molecule type" value="Genomic_DNA"/>
</dbReference>
<evidence type="ECO:0008006" key="7">
    <source>
        <dbReference type="Google" id="ProtNLM"/>
    </source>
</evidence>
<feature type="compositionally biased region" description="Basic residues" evidence="4">
    <location>
        <begin position="699"/>
        <end position="708"/>
    </location>
</feature>
<evidence type="ECO:0000313" key="5">
    <source>
        <dbReference type="EMBL" id="PXF47970.1"/>
    </source>
</evidence>
<evidence type="ECO:0000256" key="3">
    <source>
        <dbReference type="ARBA" id="ARBA00023242"/>
    </source>
</evidence>
<dbReference type="AlphaFoldDB" id="A0A2V3J3L1"/>
<feature type="compositionally biased region" description="Basic residues" evidence="4">
    <location>
        <begin position="742"/>
        <end position="752"/>
    </location>
</feature>
<feature type="compositionally biased region" description="Polar residues" evidence="4">
    <location>
        <begin position="586"/>
        <end position="603"/>
    </location>
</feature>
<feature type="region of interest" description="Disordered" evidence="4">
    <location>
        <begin position="1"/>
        <end position="49"/>
    </location>
</feature>
<feature type="compositionally biased region" description="Polar residues" evidence="4">
    <location>
        <begin position="1"/>
        <end position="15"/>
    </location>
</feature>
<feature type="region of interest" description="Disordered" evidence="4">
    <location>
        <begin position="524"/>
        <end position="777"/>
    </location>
</feature>
<feature type="compositionally biased region" description="Basic and acidic residues" evidence="4">
    <location>
        <begin position="673"/>
        <end position="693"/>
    </location>
</feature>
<comment type="caution">
    <text evidence="5">The sequence shown here is derived from an EMBL/GenBank/DDBJ whole genome shotgun (WGS) entry which is preliminary data.</text>
</comment>
<gene>
    <name evidence="5" type="ORF">BWQ96_02356</name>
</gene>
<feature type="region of interest" description="Disordered" evidence="4">
    <location>
        <begin position="355"/>
        <end position="379"/>
    </location>
</feature>
<feature type="compositionally biased region" description="Polar residues" evidence="4">
    <location>
        <begin position="623"/>
        <end position="632"/>
    </location>
</feature>
<organism evidence="5 6">
    <name type="scientific">Gracilariopsis chorda</name>
    <dbReference type="NCBI Taxonomy" id="448386"/>
    <lineage>
        <taxon>Eukaryota</taxon>
        <taxon>Rhodophyta</taxon>
        <taxon>Florideophyceae</taxon>
        <taxon>Rhodymeniophycidae</taxon>
        <taxon>Gracilariales</taxon>
        <taxon>Gracilariaceae</taxon>
        <taxon>Gracilariopsis</taxon>
    </lineage>
</organism>
<evidence type="ECO:0000256" key="1">
    <source>
        <dbReference type="ARBA" id="ARBA00004604"/>
    </source>
</evidence>
<dbReference type="OrthoDB" id="5649at2759"/>
<comment type="subcellular location">
    <subcellularLocation>
        <location evidence="1">Nucleus</location>
        <location evidence="1">Nucleolus</location>
    </subcellularLocation>
</comment>
<dbReference type="PANTHER" id="PTHR14150:SF12">
    <property type="entry name" value="U3 SMALL NUCLEOLAR RNA-ASSOCIATED PROTEIN 14 HOMOLOG A"/>
    <property type="match status" value="1"/>
</dbReference>
<feature type="compositionally biased region" description="Acidic residues" evidence="4">
    <location>
        <begin position="363"/>
        <end position="377"/>
    </location>
</feature>
<evidence type="ECO:0000256" key="2">
    <source>
        <dbReference type="ARBA" id="ARBA00022553"/>
    </source>
</evidence>
<feature type="compositionally biased region" description="Basic and acidic residues" evidence="4">
    <location>
        <begin position="753"/>
        <end position="777"/>
    </location>
</feature>
<proteinExistence type="predicted"/>
<evidence type="ECO:0000313" key="6">
    <source>
        <dbReference type="Proteomes" id="UP000247409"/>
    </source>
</evidence>
<feature type="region of interest" description="Disordered" evidence="4">
    <location>
        <begin position="450"/>
        <end position="482"/>
    </location>
</feature>
<evidence type="ECO:0000256" key="4">
    <source>
        <dbReference type="SAM" id="MobiDB-lite"/>
    </source>
</evidence>
<dbReference type="GO" id="GO:0032040">
    <property type="term" value="C:small-subunit processome"/>
    <property type="evidence" value="ECO:0007669"/>
    <property type="project" value="InterPro"/>
</dbReference>
<reference evidence="5 6" key="1">
    <citation type="journal article" date="2018" name="Mol. Biol. Evol.">
        <title>Analysis of the draft genome of the red seaweed Gracilariopsis chorda provides insights into genome size evolution in Rhodophyta.</title>
        <authorList>
            <person name="Lee J."/>
            <person name="Yang E.C."/>
            <person name="Graf L."/>
            <person name="Yang J.H."/>
            <person name="Qiu H."/>
            <person name="Zel Zion U."/>
            <person name="Chan C.X."/>
            <person name="Stephens T.G."/>
            <person name="Weber A.P.M."/>
            <person name="Boo G.H."/>
            <person name="Boo S.M."/>
            <person name="Kim K.M."/>
            <person name="Shin Y."/>
            <person name="Jung M."/>
            <person name="Lee S.J."/>
            <person name="Yim H.S."/>
            <person name="Lee J.H."/>
            <person name="Bhattacharya D."/>
            <person name="Yoon H.S."/>
        </authorList>
    </citation>
    <scope>NUCLEOTIDE SEQUENCE [LARGE SCALE GENOMIC DNA]</scope>
    <source>
        <strain evidence="5 6">SKKU-2015</strain>
        <tissue evidence="5">Whole body</tissue>
    </source>
</reference>
<name>A0A2V3J3L1_9FLOR</name>
<sequence length="963" mass="108913">MLSSKPQVNHQTVSETAKKLMPAYSDNESEDPQEDILDADEEASDADEEKLAEVAFAATKRRDLDKRRLREARVVDPVVGEENIHAAPGDEEITQKEMMQRMLNALGKTGDGDKGRAMAELEKKVARLHTHGKKELSVPLPAPVQGRIERAAAYDQVKQLVSDKWNDAVKSNRRAKRLVFPLNGEGVRVGRNTSDIAGNFQPMNQYEDEIQKILVEAGVASEKQVRHGEEKAIDDLGVSEVTKEEVLERRRQMAKMRSLMFHYERKMKRIKRIKSKKFRRVMKKEREKLVGMMDSEEEEEALMKAERERAEERMTLRHKNTSKWVRRQLKRGETKRNLNTRAAIEEQLRLHDELKKKQGVTNDSDESDGEDGEETEEALQKQLNDIQTELLQNEAPKKQKGIMGMRFMQAAQERQRKEALALLKEMKTGGEQYDSDDEVRMKGRQFFNREERFTAVPDNAGSEERRQPGLQENSDHDDDEAIDELQKHVEEAYVESGNAIEEGKAIPGDTLDDIQEVLQKANRPSGFTSKLSGRLSVDNNPWLRGKSSGRIKELKASEDLDEEESCGTRDSHGVGLDETSIEKQHIQTASQSSRGKQKVNQTPIERHVKEKAPSKITKDGVISVSQSSNQTVLRIANTPEAQSGTALGAQTRDQDRVGLLKQVIRRSQGETSAEPRHSKTDAVKVSESRDETTAVKSTSKNKRKRVRSTAHAENGEVDETRSSLDGTKPPNNPWLQQDGSGSRKRSKSKHSKQKLDKEREIEKSKKRRPVEDETKTIERMKQVAEAFAGAGGAEEDDFMSAKMEEVEAGLPEAKDLQAEVLPGWGKWDGAGVKPKKSESAFARAARQRLQEARKNAVKARKDAKLNHVILDQRRIKQAAQLTMAQVPFPFAKREEWEMEVRTPICKELMAGGRFEEVVKPRVSKTVGTVIEPLVQTRAGKQAVLRMRSERAGKRVRARRGLMR</sequence>
<dbReference type="PANTHER" id="PTHR14150">
    <property type="entry name" value="U3 SMALL NUCLEOLAR RNA-ASSOCIATED PROTEIN 14"/>
    <property type="match status" value="1"/>
</dbReference>
<dbReference type="InterPro" id="IPR006709">
    <property type="entry name" value="SSU_processome_Utp14"/>
</dbReference>
<dbReference type="Pfam" id="PF04615">
    <property type="entry name" value="Utp14"/>
    <property type="match status" value="1"/>
</dbReference>
<keyword evidence="3" id="KW-0539">Nucleus</keyword>
<protein>
    <recommendedName>
        <fullName evidence="7">U3 small nucleolar RNA-associated protein 14-like</fullName>
    </recommendedName>
</protein>